<dbReference type="RefSeq" id="XP_017695776.1">
    <property type="nucleotide sequence ID" value="XM_017840287.1"/>
</dbReference>
<dbReference type="InterPro" id="IPR013783">
    <property type="entry name" value="Ig-like_fold"/>
</dbReference>
<name>A0A6J0JBS9_9PASS</name>
<evidence type="ECO:0000313" key="3">
    <source>
        <dbReference type="RefSeq" id="XP_017695776.1"/>
    </source>
</evidence>
<evidence type="ECO:0000313" key="2">
    <source>
        <dbReference type="Proteomes" id="UP000504624"/>
    </source>
</evidence>
<dbReference type="InterPro" id="IPR003961">
    <property type="entry name" value="FN3_dom"/>
</dbReference>
<organism evidence="2 3">
    <name type="scientific">Lepidothrix coronata</name>
    <name type="common">blue-crowned manakin</name>
    <dbReference type="NCBI Taxonomy" id="321398"/>
    <lineage>
        <taxon>Eukaryota</taxon>
        <taxon>Metazoa</taxon>
        <taxon>Chordata</taxon>
        <taxon>Craniata</taxon>
        <taxon>Vertebrata</taxon>
        <taxon>Euteleostomi</taxon>
        <taxon>Archelosauria</taxon>
        <taxon>Archosauria</taxon>
        <taxon>Dinosauria</taxon>
        <taxon>Saurischia</taxon>
        <taxon>Theropoda</taxon>
        <taxon>Coelurosauria</taxon>
        <taxon>Aves</taxon>
        <taxon>Neognathae</taxon>
        <taxon>Neoaves</taxon>
        <taxon>Telluraves</taxon>
        <taxon>Australaves</taxon>
        <taxon>Passeriformes</taxon>
        <taxon>Pipridae</taxon>
        <taxon>Lepidothrix</taxon>
    </lineage>
</organism>
<dbReference type="PROSITE" id="PS50853">
    <property type="entry name" value="FN3"/>
    <property type="match status" value="1"/>
</dbReference>
<feature type="domain" description="Fibronectin type-III" evidence="1">
    <location>
        <begin position="16"/>
        <end position="117"/>
    </location>
</feature>
<sequence length="117" mass="12569">MGESDTESKKCDTHLSIGKPVVSDIQARSAVLSWNLPVSSQNGESHSHSPAAFTFEVAISNSGKNGKFKSVYVGEELTITLPDLRPATDYHARYAAGTEIINAGGITELLWLHGKKV</sequence>
<keyword evidence="2" id="KW-1185">Reference proteome</keyword>
<dbReference type="AlphaFoldDB" id="A0A6J0JBS9"/>
<dbReference type="Gene3D" id="2.60.40.10">
    <property type="entry name" value="Immunoglobulins"/>
    <property type="match status" value="1"/>
</dbReference>
<reference evidence="3" key="1">
    <citation type="submission" date="2025-08" db="UniProtKB">
        <authorList>
            <consortium name="RefSeq"/>
        </authorList>
    </citation>
    <scope>IDENTIFICATION</scope>
</reference>
<dbReference type="SUPFAM" id="SSF49265">
    <property type="entry name" value="Fibronectin type III"/>
    <property type="match status" value="1"/>
</dbReference>
<accession>A0A6J0JBS9</accession>
<protein>
    <submittedName>
        <fullName evidence="3">Fibronectin type-III domain-containing protein 3A-like</fullName>
    </submittedName>
</protein>
<gene>
    <name evidence="3" type="primary">LOC108510624</name>
</gene>
<evidence type="ECO:0000259" key="1">
    <source>
        <dbReference type="PROSITE" id="PS50853"/>
    </source>
</evidence>
<dbReference type="InterPro" id="IPR036116">
    <property type="entry name" value="FN3_sf"/>
</dbReference>
<proteinExistence type="predicted"/>
<dbReference type="GeneID" id="108510624"/>
<dbReference type="OrthoDB" id="443915at2759"/>
<dbReference type="Proteomes" id="UP000504624">
    <property type="component" value="Unplaced"/>
</dbReference>
<dbReference type="CDD" id="cd00063">
    <property type="entry name" value="FN3"/>
    <property type="match status" value="1"/>
</dbReference>